<feature type="domain" description="Tc1-like transposase DDE" evidence="1">
    <location>
        <begin position="32"/>
        <end position="81"/>
    </location>
</feature>
<reference evidence="2" key="2">
    <citation type="submission" date="2025-08" db="UniProtKB">
        <authorList>
            <consortium name="Ensembl"/>
        </authorList>
    </citation>
    <scope>IDENTIFICATION</scope>
</reference>
<protein>
    <recommendedName>
        <fullName evidence="1">Tc1-like transposase DDE domain-containing protein</fullName>
    </recommendedName>
</protein>
<dbReference type="Gene3D" id="3.30.420.10">
    <property type="entry name" value="Ribonuclease H-like superfamily/Ribonuclease H"/>
    <property type="match status" value="1"/>
</dbReference>
<dbReference type="GO" id="GO:0003676">
    <property type="term" value="F:nucleic acid binding"/>
    <property type="evidence" value="ECO:0007669"/>
    <property type="project" value="InterPro"/>
</dbReference>
<proteinExistence type="predicted"/>
<evidence type="ECO:0000259" key="1">
    <source>
        <dbReference type="Pfam" id="PF13358"/>
    </source>
</evidence>
<dbReference type="GeneTree" id="ENSGT00940000180805"/>
<reference evidence="2" key="1">
    <citation type="submission" date="2014-08" db="EMBL/GenBank/DDBJ databases">
        <authorList>
            <person name="Senf B."/>
            <person name="Petzold A."/>
            <person name="Downie B.R."/>
            <person name="Koch P."/>
            <person name="Platzer M."/>
        </authorList>
    </citation>
    <scope>NUCLEOTIDE SEQUENCE [LARGE SCALE GENOMIC DNA]</scope>
    <source>
        <strain evidence="2">GRZ</strain>
    </source>
</reference>
<dbReference type="Ensembl" id="ENSNFUT00015016883.1">
    <property type="protein sequence ID" value="ENSNFUP00015016115.1"/>
    <property type="gene ID" value="ENSNFUG00015007728.1"/>
</dbReference>
<dbReference type="InterPro" id="IPR036397">
    <property type="entry name" value="RNaseH_sf"/>
</dbReference>
<dbReference type="Proteomes" id="UP000694548">
    <property type="component" value="Chromosome sgr08"/>
</dbReference>
<dbReference type="AlphaFoldDB" id="A0A8C6NPJ5"/>
<accession>A0A8C6NPJ5</accession>
<name>A0A8C6NPJ5_NOTFU</name>
<reference evidence="2" key="3">
    <citation type="submission" date="2025-09" db="UniProtKB">
        <authorList>
            <consortium name="Ensembl"/>
        </authorList>
    </citation>
    <scope>IDENTIFICATION</scope>
</reference>
<evidence type="ECO:0000313" key="3">
    <source>
        <dbReference type="Proteomes" id="UP000694548"/>
    </source>
</evidence>
<dbReference type="Pfam" id="PF13358">
    <property type="entry name" value="DDE_3"/>
    <property type="match status" value="1"/>
</dbReference>
<evidence type="ECO:0000313" key="2">
    <source>
        <dbReference type="Ensembl" id="ENSNFUP00015016115.1"/>
    </source>
</evidence>
<sequence>SQYSHCSLQSSAKGTWRKCAVGFECGNDAKQTASAAFIASKGINWVKTPLESPDLNPIELVWHLMKDFIRKEAKPGTKQEFIQAITTFWTSKLTQETCNNLITGLHKVLRLVVSNRGGHTGK</sequence>
<dbReference type="InterPro" id="IPR038717">
    <property type="entry name" value="Tc1-like_DDE_dom"/>
</dbReference>
<organism evidence="2 3">
    <name type="scientific">Nothobranchius furzeri</name>
    <name type="common">Turquoise killifish</name>
    <dbReference type="NCBI Taxonomy" id="105023"/>
    <lineage>
        <taxon>Eukaryota</taxon>
        <taxon>Metazoa</taxon>
        <taxon>Chordata</taxon>
        <taxon>Craniata</taxon>
        <taxon>Vertebrata</taxon>
        <taxon>Euteleostomi</taxon>
        <taxon>Actinopterygii</taxon>
        <taxon>Neopterygii</taxon>
        <taxon>Teleostei</taxon>
        <taxon>Neoteleostei</taxon>
        <taxon>Acanthomorphata</taxon>
        <taxon>Ovalentaria</taxon>
        <taxon>Atherinomorphae</taxon>
        <taxon>Cyprinodontiformes</taxon>
        <taxon>Nothobranchiidae</taxon>
        <taxon>Nothobranchius</taxon>
    </lineage>
</organism>
<keyword evidence="3" id="KW-1185">Reference proteome</keyword>